<proteinExistence type="predicted"/>
<evidence type="ECO:0000313" key="1">
    <source>
        <dbReference type="EMBL" id="KAL3282516.1"/>
    </source>
</evidence>
<dbReference type="EMBL" id="JABFTP020000144">
    <property type="protein sequence ID" value="KAL3282516.1"/>
    <property type="molecule type" value="Genomic_DNA"/>
</dbReference>
<dbReference type="AlphaFoldDB" id="A0ABD2NUV5"/>
<protein>
    <submittedName>
        <fullName evidence="1">Uncharacterized protein</fullName>
    </submittedName>
</protein>
<evidence type="ECO:0000313" key="2">
    <source>
        <dbReference type="Proteomes" id="UP001516400"/>
    </source>
</evidence>
<organism evidence="1 2">
    <name type="scientific">Cryptolaemus montrouzieri</name>
    <dbReference type="NCBI Taxonomy" id="559131"/>
    <lineage>
        <taxon>Eukaryota</taxon>
        <taxon>Metazoa</taxon>
        <taxon>Ecdysozoa</taxon>
        <taxon>Arthropoda</taxon>
        <taxon>Hexapoda</taxon>
        <taxon>Insecta</taxon>
        <taxon>Pterygota</taxon>
        <taxon>Neoptera</taxon>
        <taxon>Endopterygota</taxon>
        <taxon>Coleoptera</taxon>
        <taxon>Polyphaga</taxon>
        <taxon>Cucujiformia</taxon>
        <taxon>Coccinelloidea</taxon>
        <taxon>Coccinellidae</taxon>
        <taxon>Scymninae</taxon>
        <taxon>Scymnini</taxon>
        <taxon>Cryptolaemus</taxon>
    </lineage>
</organism>
<comment type="caution">
    <text evidence="1">The sequence shown here is derived from an EMBL/GenBank/DDBJ whole genome shotgun (WGS) entry which is preliminary data.</text>
</comment>
<name>A0ABD2NUV5_9CUCU</name>
<gene>
    <name evidence="1" type="ORF">HHI36_005698</name>
</gene>
<dbReference type="Proteomes" id="UP001516400">
    <property type="component" value="Unassembled WGS sequence"/>
</dbReference>
<keyword evidence="2" id="KW-1185">Reference proteome</keyword>
<accession>A0ABD2NUV5</accession>
<reference evidence="1 2" key="1">
    <citation type="journal article" date="2021" name="BMC Biol.">
        <title>Horizontally acquired antibacterial genes associated with adaptive radiation of ladybird beetles.</title>
        <authorList>
            <person name="Li H.S."/>
            <person name="Tang X.F."/>
            <person name="Huang Y.H."/>
            <person name="Xu Z.Y."/>
            <person name="Chen M.L."/>
            <person name="Du X.Y."/>
            <person name="Qiu B.Y."/>
            <person name="Chen P.T."/>
            <person name="Zhang W."/>
            <person name="Slipinski A."/>
            <person name="Escalona H.E."/>
            <person name="Waterhouse R.M."/>
            <person name="Zwick A."/>
            <person name="Pang H."/>
        </authorList>
    </citation>
    <scope>NUCLEOTIDE SEQUENCE [LARGE SCALE GENOMIC DNA]</scope>
    <source>
        <strain evidence="1">SYSU2018</strain>
    </source>
</reference>
<sequence>MKSIRQENFSFITNCTDRGKAIWQVINETIKRKNTQNEQLLKAAELNKYFANVGSAAIAASLDHAKDIMKKIFTLSPTSMFRGTTPSEIVDVVSGLQYKTSCDIGYKILNKDSNRQELVMKSDRSLRNAQDWFEAKAL</sequence>